<evidence type="ECO:0000313" key="2">
    <source>
        <dbReference type="EMBL" id="MFC7328193.1"/>
    </source>
</evidence>
<feature type="compositionally biased region" description="Basic and acidic residues" evidence="1">
    <location>
        <begin position="18"/>
        <end position="27"/>
    </location>
</feature>
<reference evidence="3" key="1">
    <citation type="journal article" date="2019" name="Int. J. Syst. Evol. Microbiol.">
        <title>The Global Catalogue of Microorganisms (GCM) 10K type strain sequencing project: providing services to taxonomists for standard genome sequencing and annotation.</title>
        <authorList>
            <consortium name="The Broad Institute Genomics Platform"/>
            <consortium name="The Broad Institute Genome Sequencing Center for Infectious Disease"/>
            <person name="Wu L."/>
            <person name="Ma J."/>
        </authorList>
    </citation>
    <scope>NUCLEOTIDE SEQUENCE [LARGE SCALE GENOMIC DNA]</scope>
    <source>
        <strain evidence="3">CGMCC 4.7382</strain>
    </source>
</reference>
<keyword evidence="3" id="KW-1185">Reference proteome</keyword>
<dbReference type="EMBL" id="JBHTBH010000004">
    <property type="protein sequence ID" value="MFC7328193.1"/>
    <property type="molecule type" value="Genomic_DNA"/>
</dbReference>
<proteinExistence type="predicted"/>
<comment type="caution">
    <text evidence="2">The sequence shown here is derived from an EMBL/GenBank/DDBJ whole genome shotgun (WGS) entry which is preliminary data.</text>
</comment>
<name>A0ABW2KFR3_9ACTN</name>
<accession>A0ABW2KFR3</accession>
<evidence type="ECO:0000256" key="1">
    <source>
        <dbReference type="SAM" id="MobiDB-lite"/>
    </source>
</evidence>
<protein>
    <submittedName>
        <fullName evidence="2">Uncharacterized protein</fullName>
    </submittedName>
</protein>
<gene>
    <name evidence="2" type="ORF">ACFQRF_10615</name>
</gene>
<feature type="region of interest" description="Disordered" evidence="1">
    <location>
        <begin position="18"/>
        <end position="50"/>
    </location>
</feature>
<organism evidence="2 3">
    <name type="scientific">Marinactinospora rubrisoli</name>
    <dbReference type="NCBI Taxonomy" id="2715399"/>
    <lineage>
        <taxon>Bacteria</taxon>
        <taxon>Bacillati</taxon>
        <taxon>Actinomycetota</taxon>
        <taxon>Actinomycetes</taxon>
        <taxon>Streptosporangiales</taxon>
        <taxon>Nocardiopsidaceae</taxon>
        <taxon>Marinactinospora</taxon>
    </lineage>
</organism>
<evidence type="ECO:0000313" key="3">
    <source>
        <dbReference type="Proteomes" id="UP001596540"/>
    </source>
</evidence>
<dbReference type="Proteomes" id="UP001596540">
    <property type="component" value="Unassembled WGS sequence"/>
</dbReference>
<dbReference type="RefSeq" id="WP_379870842.1">
    <property type="nucleotide sequence ID" value="NZ_JBHTBH010000004.1"/>
</dbReference>
<sequence>MPRRRPDGENVERIQQDLIRDGERDGQRPGAVGRHRPLAAPRSPMAAGQGKADCTALRAADGVMAGPAVKGPGPAAVGVHRLLAVEVRDLLEDAGADRNVRGERREPGGR</sequence>